<evidence type="ECO:0000313" key="2">
    <source>
        <dbReference type="EMBL" id="GGF12573.1"/>
    </source>
</evidence>
<comment type="caution">
    <text evidence="2">The sequence shown here is derived from an EMBL/GenBank/DDBJ whole genome shotgun (WGS) entry which is preliminary data.</text>
</comment>
<evidence type="ECO:0000256" key="1">
    <source>
        <dbReference type="SAM" id="SignalP"/>
    </source>
</evidence>
<feature type="chain" id="PRO_5045865689" evidence="1">
    <location>
        <begin position="19"/>
        <end position="141"/>
    </location>
</feature>
<dbReference type="Proteomes" id="UP000638462">
    <property type="component" value="Unassembled WGS sequence"/>
</dbReference>
<protein>
    <submittedName>
        <fullName evidence="2">Uncharacterized protein</fullName>
    </submittedName>
</protein>
<dbReference type="RefSeq" id="WP_188731477.1">
    <property type="nucleotide sequence ID" value="NZ_BMIT01000027.1"/>
</dbReference>
<proteinExistence type="predicted"/>
<gene>
    <name evidence="2" type="ORF">GCM10008027_41730</name>
</gene>
<keyword evidence="1" id="KW-0732">Signal</keyword>
<organism evidence="2 3">
    <name type="scientific">Pseudoalteromonas gelatinilytica</name>
    <dbReference type="NCBI Taxonomy" id="1703256"/>
    <lineage>
        <taxon>Bacteria</taxon>
        <taxon>Pseudomonadati</taxon>
        <taxon>Pseudomonadota</taxon>
        <taxon>Gammaproteobacteria</taxon>
        <taxon>Alteromonadales</taxon>
        <taxon>Pseudoalteromonadaceae</taxon>
        <taxon>Pseudoalteromonas</taxon>
    </lineage>
</organism>
<keyword evidence="3" id="KW-1185">Reference proteome</keyword>
<reference evidence="3" key="1">
    <citation type="journal article" date="2019" name="Int. J. Syst. Evol. Microbiol.">
        <title>The Global Catalogue of Microorganisms (GCM) 10K type strain sequencing project: providing services to taxonomists for standard genome sequencing and annotation.</title>
        <authorList>
            <consortium name="The Broad Institute Genomics Platform"/>
            <consortium name="The Broad Institute Genome Sequencing Center for Infectious Disease"/>
            <person name="Wu L."/>
            <person name="Ma J."/>
        </authorList>
    </citation>
    <scope>NUCLEOTIDE SEQUENCE [LARGE SCALE GENOMIC DNA]</scope>
    <source>
        <strain evidence="3">CGMCC 1.15394</strain>
    </source>
</reference>
<evidence type="ECO:0000313" key="3">
    <source>
        <dbReference type="Proteomes" id="UP000638462"/>
    </source>
</evidence>
<feature type="signal peptide" evidence="1">
    <location>
        <begin position="1"/>
        <end position="18"/>
    </location>
</feature>
<name>A0ABQ1U857_9GAMM</name>
<sequence>MRLILTLIVILGFNQAFASTKLTEAEMKAIYEKLNLSTFRNSTGPSRNKNDKYFSDLGLLLTKIGENSITVETENWTYSITVLDVRDFTKDDIIDIEICFNDKAKFGTYNAQQPILISQLSKNGDYVALKFEVDGCTEYAK</sequence>
<accession>A0ABQ1U857</accession>
<dbReference type="EMBL" id="BMIT01000027">
    <property type="protein sequence ID" value="GGF12573.1"/>
    <property type="molecule type" value="Genomic_DNA"/>
</dbReference>